<evidence type="ECO:0000313" key="2">
    <source>
        <dbReference type="Proteomes" id="UP000324974"/>
    </source>
</evidence>
<dbReference type="KEGG" id="lrs:PX52LOC_05854"/>
<protein>
    <submittedName>
        <fullName evidence="1">Uncharacterized protein</fullName>
    </submittedName>
</protein>
<gene>
    <name evidence="1" type="ORF">PX52LOC_05854</name>
</gene>
<proteinExistence type="predicted"/>
<accession>A0A5C1ANM2</accession>
<dbReference type="AlphaFoldDB" id="A0A5C1ANM2"/>
<evidence type="ECO:0000313" key="1">
    <source>
        <dbReference type="EMBL" id="QEL18814.1"/>
    </source>
</evidence>
<organism evidence="1 2">
    <name type="scientific">Limnoglobus roseus</name>
    <dbReference type="NCBI Taxonomy" id="2598579"/>
    <lineage>
        <taxon>Bacteria</taxon>
        <taxon>Pseudomonadati</taxon>
        <taxon>Planctomycetota</taxon>
        <taxon>Planctomycetia</taxon>
        <taxon>Gemmatales</taxon>
        <taxon>Gemmataceae</taxon>
        <taxon>Limnoglobus</taxon>
    </lineage>
</organism>
<keyword evidence="2" id="KW-1185">Reference proteome</keyword>
<dbReference type="RefSeq" id="WP_149113272.1">
    <property type="nucleotide sequence ID" value="NZ_CP042425.1"/>
</dbReference>
<sequence length="70" mass="8069">MTQELNVLALFKGNERYIFVYDDESRDELIDTIRNAAASPQTPINWFDAAVLTERARQQGKEPSEQPTRL</sequence>
<dbReference type="OrthoDB" id="281676at2"/>
<dbReference type="Proteomes" id="UP000324974">
    <property type="component" value="Chromosome"/>
</dbReference>
<reference evidence="2" key="1">
    <citation type="submission" date="2019-08" db="EMBL/GenBank/DDBJ databases">
        <title>Limnoglobus roseus gen. nov., sp. nov., a novel freshwater planctomycete with a giant genome from the family Gemmataceae.</title>
        <authorList>
            <person name="Kulichevskaya I.S."/>
            <person name="Naumoff D.G."/>
            <person name="Miroshnikov K."/>
            <person name="Ivanova A."/>
            <person name="Philippov D.A."/>
            <person name="Hakobyan A."/>
            <person name="Rijpstra I.C."/>
            <person name="Sinninghe Damste J.S."/>
            <person name="Liesack W."/>
            <person name="Dedysh S.N."/>
        </authorList>
    </citation>
    <scope>NUCLEOTIDE SEQUENCE [LARGE SCALE GENOMIC DNA]</scope>
    <source>
        <strain evidence="2">PX52</strain>
    </source>
</reference>
<dbReference type="EMBL" id="CP042425">
    <property type="protein sequence ID" value="QEL18814.1"/>
    <property type="molecule type" value="Genomic_DNA"/>
</dbReference>
<name>A0A5C1ANM2_9BACT</name>